<dbReference type="PANTHER" id="PTHR13049:SF2">
    <property type="entry name" value="COILED-COIL DOMAIN-CONTAINING PROTEIN 25"/>
    <property type="match status" value="1"/>
</dbReference>
<comment type="caution">
    <text evidence="5">The sequence shown here is derived from an EMBL/GenBank/DDBJ whole genome shotgun (WGS) entry which is preliminary data.</text>
</comment>
<evidence type="ECO:0000256" key="2">
    <source>
        <dbReference type="ARBA" id="ARBA00016700"/>
    </source>
</evidence>
<comment type="subunit">
    <text evidence="3">Interacts (via cytoplasmic region) with ILK.</text>
</comment>
<protein>
    <recommendedName>
        <fullName evidence="2">Coiled-coil domain-containing protein 25</fullName>
    </recommendedName>
</protein>
<dbReference type="Proteomes" id="UP001328107">
    <property type="component" value="Unassembled WGS sequence"/>
</dbReference>
<evidence type="ECO:0000313" key="6">
    <source>
        <dbReference type="Proteomes" id="UP001328107"/>
    </source>
</evidence>
<evidence type="ECO:0000256" key="3">
    <source>
        <dbReference type="ARBA" id="ARBA00024214"/>
    </source>
</evidence>
<evidence type="ECO:0000259" key="4">
    <source>
        <dbReference type="Pfam" id="PF05670"/>
    </source>
</evidence>
<proteinExistence type="inferred from homology"/>
<accession>A0AAN5I848</accession>
<evidence type="ECO:0000313" key="5">
    <source>
        <dbReference type="EMBL" id="GMR56157.1"/>
    </source>
</evidence>
<evidence type="ECO:0000256" key="1">
    <source>
        <dbReference type="ARBA" id="ARBA00008998"/>
    </source>
</evidence>
<dbReference type="InterPro" id="IPR008532">
    <property type="entry name" value="NFACT_RNA-bd"/>
</dbReference>
<dbReference type="EMBL" id="BTRK01000005">
    <property type="protein sequence ID" value="GMR56157.1"/>
    <property type="molecule type" value="Genomic_DNA"/>
</dbReference>
<reference evidence="6" key="1">
    <citation type="submission" date="2022-10" db="EMBL/GenBank/DDBJ databases">
        <title>Genome assembly of Pristionchus species.</title>
        <authorList>
            <person name="Yoshida K."/>
            <person name="Sommer R.J."/>
        </authorList>
    </citation>
    <scope>NUCLEOTIDE SEQUENCE [LARGE SCALE GENOMIC DNA]</scope>
    <source>
        <strain evidence="6">RS5460</strain>
    </source>
</reference>
<dbReference type="AlphaFoldDB" id="A0AAN5I848"/>
<sequence length="165" mass="18793">MSQMVYVFTSTVIEPPAVVFMGANDDENDRLIEFGSSKYIWFHMSGVSSAHVYLSLPNGMDIDTIPQALLDDCCQLVKANSKKGNKMTDASIVYTPWSNLSKTERMAVGEVGFHDENAVKMRKVARRINEVVNRLEKTKMKQIVDYRSVKKQLRNKRDGREQRNG</sequence>
<dbReference type="Pfam" id="PF05670">
    <property type="entry name" value="NFACT-R_1"/>
    <property type="match status" value="1"/>
</dbReference>
<keyword evidence="6" id="KW-1185">Reference proteome</keyword>
<name>A0AAN5I848_9BILA</name>
<dbReference type="InterPro" id="IPR039730">
    <property type="entry name" value="Jlp2/Ccd25"/>
</dbReference>
<dbReference type="PANTHER" id="PTHR13049">
    <property type="entry name" value="DUF814-RELATED"/>
    <property type="match status" value="1"/>
</dbReference>
<feature type="domain" description="NFACT RNA-binding" evidence="4">
    <location>
        <begin position="4"/>
        <end position="115"/>
    </location>
</feature>
<comment type="similarity">
    <text evidence="1">Belongs to the CCDC25 family.</text>
</comment>
<organism evidence="5 6">
    <name type="scientific">Pristionchus mayeri</name>
    <dbReference type="NCBI Taxonomy" id="1317129"/>
    <lineage>
        <taxon>Eukaryota</taxon>
        <taxon>Metazoa</taxon>
        <taxon>Ecdysozoa</taxon>
        <taxon>Nematoda</taxon>
        <taxon>Chromadorea</taxon>
        <taxon>Rhabditida</taxon>
        <taxon>Rhabditina</taxon>
        <taxon>Diplogasteromorpha</taxon>
        <taxon>Diplogasteroidea</taxon>
        <taxon>Neodiplogasteridae</taxon>
        <taxon>Pristionchus</taxon>
    </lineage>
</organism>
<gene>
    <name evidence="5" type="ORF">PMAYCL1PPCAC_26352</name>
</gene>